<evidence type="ECO:0000256" key="2">
    <source>
        <dbReference type="ARBA" id="ARBA00022737"/>
    </source>
</evidence>
<dbReference type="PROSITE" id="PS00372">
    <property type="entry name" value="PTS_EIIA_TYPE_2_HIS"/>
    <property type="match status" value="1"/>
</dbReference>
<dbReference type="PROSITE" id="PS51372">
    <property type="entry name" value="PRD_2"/>
    <property type="match status" value="2"/>
</dbReference>
<keyword evidence="4" id="KW-0010">Activator</keyword>
<keyword evidence="5" id="KW-0804">Transcription</keyword>
<evidence type="ECO:0000313" key="9">
    <source>
        <dbReference type="EMBL" id="MBR7795998.1"/>
    </source>
</evidence>
<dbReference type="InterPro" id="IPR007737">
    <property type="entry name" value="Mga_HTH"/>
</dbReference>
<dbReference type="SUPFAM" id="SSF55804">
    <property type="entry name" value="Phoshotransferase/anion transport protein"/>
    <property type="match status" value="1"/>
</dbReference>
<feature type="domain" description="PTS EIIA type-2" evidence="6">
    <location>
        <begin position="499"/>
        <end position="638"/>
    </location>
</feature>
<dbReference type="InterPro" id="IPR036388">
    <property type="entry name" value="WH-like_DNA-bd_sf"/>
</dbReference>
<dbReference type="GO" id="GO:0008982">
    <property type="term" value="F:protein-N(PI)-phosphohistidine-sugar phosphotransferase activity"/>
    <property type="evidence" value="ECO:0007669"/>
    <property type="project" value="InterPro"/>
</dbReference>
<dbReference type="Gene3D" id="1.10.1790.10">
    <property type="entry name" value="PRD domain"/>
    <property type="match status" value="2"/>
</dbReference>
<dbReference type="PANTHER" id="PTHR30185">
    <property type="entry name" value="CRYPTIC BETA-GLUCOSIDE BGL OPERON ANTITERMINATOR"/>
    <property type="match status" value="1"/>
</dbReference>
<keyword evidence="3" id="KW-0805">Transcription regulation</keyword>
<proteinExistence type="predicted"/>
<evidence type="ECO:0000256" key="3">
    <source>
        <dbReference type="ARBA" id="ARBA00023015"/>
    </source>
</evidence>
<evidence type="ECO:0000259" key="8">
    <source>
        <dbReference type="PROSITE" id="PS51372"/>
    </source>
</evidence>
<evidence type="ECO:0000313" key="10">
    <source>
        <dbReference type="Proteomes" id="UP000675284"/>
    </source>
</evidence>
<evidence type="ECO:0000256" key="5">
    <source>
        <dbReference type="ARBA" id="ARBA00023163"/>
    </source>
</evidence>
<accession>A0A941DZ38</accession>
<evidence type="ECO:0000259" key="6">
    <source>
        <dbReference type="PROSITE" id="PS51094"/>
    </source>
</evidence>
<keyword evidence="1" id="KW-0808">Transferase</keyword>
<dbReference type="GO" id="GO:0006355">
    <property type="term" value="P:regulation of DNA-templated transcription"/>
    <property type="evidence" value="ECO:0007669"/>
    <property type="project" value="InterPro"/>
</dbReference>
<dbReference type="Proteomes" id="UP000675284">
    <property type="component" value="Unassembled WGS sequence"/>
</dbReference>
<keyword evidence="10" id="KW-1185">Reference proteome</keyword>
<sequence length="639" mass="72731">MNNRQRELIEILLSNDSKPFLIQDLATHVQCSEKTVRNDLKQIEDYVRTFSSASIVRKPGTGVYLDINNVERKKLFQELFAETISEDERAMKIAYRLLESKRPVTLQTLADEHHIHKAAIKADMKRIAEWIKNFDLLLTSRQKLGHIIEGEEINKRIALAHLQEFIVDNTRNYLFDLFLPFEISTINNALDNMRLSSGIPFADSALDGLLMHALILVKRTKQHASIVISNTPDEAFFKTREYKASEKFLEELELKFCISISKAEIIYFTWHVRSCKKREDQSTPLNKQHPKTVQVASAITSKIKRLTMISFEEDEQLLNGLAIHLDAVIHRLKYGFPITNPLLGNIKKMYPYMFSMVTLAIENVKRQFYMNLPEDEVAYLVLHFQASLERIQKKRRKVPKVLIVCHMGVGMSHLLQVKIEQQYKDIQIVGAIGKSEVPRFIQHHEVNLIISTTALSNSSIPTIIISPLLEQEDQDKLAQFFKQGTISDSSNSSGSFLADLMSEELLFINVKAEHRYQVVEMLGNQLLAKGNIKQEYVHHALLREKKSATSIGGGVAIPHGDPSLVRKTSIAVAVLDTPIEWGSERVSIVFMLAIANDKSNPIKTIINQISSISQDPITFNALMKAPDKQSFITNIKSYN</sequence>
<dbReference type="CDD" id="cd05568">
    <property type="entry name" value="PTS_IIB_bgl_like"/>
    <property type="match status" value="1"/>
</dbReference>
<feature type="domain" description="PRD" evidence="8">
    <location>
        <begin position="287"/>
        <end position="394"/>
    </location>
</feature>
<dbReference type="InterPro" id="IPR050661">
    <property type="entry name" value="BglG_antiterminators"/>
</dbReference>
<keyword evidence="2" id="KW-0677">Repeat</keyword>
<dbReference type="Gene3D" id="3.40.50.2300">
    <property type="match status" value="1"/>
</dbReference>
<dbReference type="InterPro" id="IPR013011">
    <property type="entry name" value="PTS_EIIB_2"/>
</dbReference>
<reference evidence="9" key="1">
    <citation type="submission" date="2021-04" db="EMBL/GenBank/DDBJ databases">
        <title>Isolation and polyphasic classification of algal microorganism.</title>
        <authorList>
            <person name="Wang S."/>
        </authorList>
    </citation>
    <scope>NUCLEOTIDE SEQUENCE</scope>
    <source>
        <strain evidence="9">720a</strain>
    </source>
</reference>
<dbReference type="InterPro" id="IPR016152">
    <property type="entry name" value="PTrfase/Anion_transptr"/>
</dbReference>
<dbReference type="Pfam" id="PF00874">
    <property type="entry name" value="PRD"/>
    <property type="match status" value="2"/>
</dbReference>
<dbReference type="InterPro" id="IPR013196">
    <property type="entry name" value="HTH_11"/>
</dbReference>
<dbReference type="RefSeq" id="WP_166530225.1">
    <property type="nucleotide sequence ID" value="NZ_JAGSOT010000019.1"/>
</dbReference>
<organism evidence="9 10">
    <name type="scientific">Virgibacillus salarius</name>
    <dbReference type="NCBI Taxonomy" id="447199"/>
    <lineage>
        <taxon>Bacteria</taxon>
        <taxon>Bacillati</taxon>
        <taxon>Bacillota</taxon>
        <taxon>Bacilli</taxon>
        <taxon>Bacillales</taxon>
        <taxon>Bacillaceae</taxon>
        <taxon>Virgibacillus</taxon>
    </lineage>
</organism>
<dbReference type="Pfam" id="PF05043">
    <property type="entry name" value="Mga"/>
    <property type="match status" value="1"/>
</dbReference>
<name>A0A941DZ38_9BACI</name>
<evidence type="ECO:0000256" key="1">
    <source>
        <dbReference type="ARBA" id="ARBA00022679"/>
    </source>
</evidence>
<comment type="caution">
    <text evidence="9">The sequence shown here is derived from an EMBL/GenBank/DDBJ whole genome shotgun (WGS) entry which is preliminary data.</text>
</comment>
<dbReference type="Gene3D" id="1.10.10.10">
    <property type="entry name" value="Winged helix-like DNA-binding domain superfamily/Winged helix DNA-binding domain"/>
    <property type="match status" value="2"/>
</dbReference>
<dbReference type="Pfam" id="PF00359">
    <property type="entry name" value="PTS_EIIA_2"/>
    <property type="match status" value="1"/>
</dbReference>
<feature type="domain" description="PRD" evidence="8">
    <location>
        <begin position="177"/>
        <end position="282"/>
    </location>
</feature>
<dbReference type="SUPFAM" id="SSF63520">
    <property type="entry name" value="PTS-regulatory domain, PRD"/>
    <property type="match status" value="2"/>
</dbReference>
<dbReference type="PROSITE" id="PS51099">
    <property type="entry name" value="PTS_EIIB_TYPE_2"/>
    <property type="match status" value="1"/>
</dbReference>
<dbReference type="SUPFAM" id="SSF52794">
    <property type="entry name" value="PTS system IIB component-like"/>
    <property type="match status" value="1"/>
</dbReference>
<dbReference type="PANTHER" id="PTHR30185:SF12">
    <property type="entry name" value="TRANSCRIPTIONAL REGULATOR MANR"/>
    <property type="match status" value="1"/>
</dbReference>
<dbReference type="InterPro" id="IPR036634">
    <property type="entry name" value="PRD_sf"/>
</dbReference>
<feature type="domain" description="PTS EIIB type-2" evidence="7">
    <location>
        <begin position="399"/>
        <end position="489"/>
    </location>
</feature>
<dbReference type="CDD" id="cd00211">
    <property type="entry name" value="PTS_IIA_fru"/>
    <property type="match status" value="1"/>
</dbReference>
<dbReference type="InterPro" id="IPR002178">
    <property type="entry name" value="PTS_EIIA_type-2_dom"/>
</dbReference>
<protein>
    <submittedName>
        <fullName evidence="9">BglG family transcription antiterminator</fullName>
    </submittedName>
</protein>
<dbReference type="PROSITE" id="PS51094">
    <property type="entry name" value="PTS_EIIA_TYPE_2"/>
    <property type="match status" value="1"/>
</dbReference>
<dbReference type="InterPro" id="IPR036095">
    <property type="entry name" value="PTS_EIIB-like_sf"/>
</dbReference>
<dbReference type="Gene3D" id="3.40.930.10">
    <property type="entry name" value="Mannitol-specific EII, Chain A"/>
    <property type="match status" value="1"/>
</dbReference>
<dbReference type="EMBL" id="JAGSOT010000019">
    <property type="protein sequence ID" value="MBR7795998.1"/>
    <property type="molecule type" value="Genomic_DNA"/>
</dbReference>
<dbReference type="AlphaFoldDB" id="A0A941DZ38"/>
<dbReference type="InterPro" id="IPR011608">
    <property type="entry name" value="PRD"/>
</dbReference>
<evidence type="ECO:0000259" key="7">
    <source>
        <dbReference type="PROSITE" id="PS51099"/>
    </source>
</evidence>
<dbReference type="Pfam" id="PF08279">
    <property type="entry name" value="HTH_11"/>
    <property type="match status" value="1"/>
</dbReference>
<evidence type="ECO:0000256" key="4">
    <source>
        <dbReference type="ARBA" id="ARBA00023159"/>
    </source>
</evidence>
<dbReference type="GO" id="GO:0009401">
    <property type="term" value="P:phosphoenolpyruvate-dependent sugar phosphotransferase system"/>
    <property type="evidence" value="ECO:0007669"/>
    <property type="project" value="InterPro"/>
</dbReference>
<gene>
    <name evidence="9" type="ORF">KCX74_08065</name>
</gene>